<reference evidence="2" key="1">
    <citation type="submission" date="2020-07" db="EMBL/GenBank/DDBJ databases">
        <title>Multicomponent nature underlies the extraordinary mechanical properties of spider dragline silk.</title>
        <authorList>
            <person name="Kono N."/>
            <person name="Nakamura H."/>
            <person name="Mori M."/>
            <person name="Yoshida Y."/>
            <person name="Ohtoshi R."/>
            <person name="Malay A.D."/>
            <person name="Moran D.A.P."/>
            <person name="Tomita M."/>
            <person name="Numata K."/>
            <person name="Arakawa K."/>
        </authorList>
    </citation>
    <scope>NUCLEOTIDE SEQUENCE</scope>
</reference>
<evidence type="ECO:0000256" key="1">
    <source>
        <dbReference type="SAM" id="SignalP"/>
    </source>
</evidence>
<name>A0A8X6HEI9_TRICU</name>
<feature type="chain" id="PRO_5036477330" description="Secreted protein" evidence="1">
    <location>
        <begin position="25"/>
        <end position="105"/>
    </location>
</feature>
<dbReference type="Proteomes" id="UP000887116">
    <property type="component" value="Unassembled WGS sequence"/>
</dbReference>
<dbReference type="OrthoDB" id="424490at2759"/>
<keyword evidence="3" id="KW-1185">Reference proteome</keyword>
<protein>
    <recommendedName>
        <fullName evidence="4">Secreted protein</fullName>
    </recommendedName>
</protein>
<evidence type="ECO:0008006" key="4">
    <source>
        <dbReference type="Google" id="ProtNLM"/>
    </source>
</evidence>
<accession>A0A8X6HEI9</accession>
<evidence type="ECO:0000313" key="2">
    <source>
        <dbReference type="EMBL" id="GFR22124.1"/>
    </source>
</evidence>
<feature type="signal peptide" evidence="1">
    <location>
        <begin position="1"/>
        <end position="24"/>
    </location>
</feature>
<evidence type="ECO:0000313" key="3">
    <source>
        <dbReference type="Proteomes" id="UP000887116"/>
    </source>
</evidence>
<dbReference type="EMBL" id="BMAO01018238">
    <property type="protein sequence ID" value="GFR22124.1"/>
    <property type="molecule type" value="Genomic_DNA"/>
</dbReference>
<organism evidence="2 3">
    <name type="scientific">Trichonephila clavata</name>
    <name type="common">Joro spider</name>
    <name type="synonym">Nephila clavata</name>
    <dbReference type="NCBI Taxonomy" id="2740835"/>
    <lineage>
        <taxon>Eukaryota</taxon>
        <taxon>Metazoa</taxon>
        <taxon>Ecdysozoa</taxon>
        <taxon>Arthropoda</taxon>
        <taxon>Chelicerata</taxon>
        <taxon>Arachnida</taxon>
        <taxon>Araneae</taxon>
        <taxon>Araneomorphae</taxon>
        <taxon>Entelegynae</taxon>
        <taxon>Araneoidea</taxon>
        <taxon>Nephilidae</taxon>
        <taxon>Trichonephila</taxon>
    </lineage>
</organism>
<gene>
    <name evidence="2" type="ORF">TNCT_131601</name>
</gene>
<proteinExistence type="predicted"/>
<dbReference type="AlphaFoldDB" id="A0A8X6HEI9"/>
<comment type="caution">
    <text evidence="2">The sequence shown here is derived from an EMBL/GenBank/DDBJ whole genome shotgun (WGS) entry which is preliminary data.</text>
</comment>
<keyword evidence="1" id="KW-0732">Signal</keyword>
<sequence length="105" mass="11844">MPAMNISLSMTVLISWSLTPDVISKRWGTCGTVQNDKINSNRELLTLFGALFDRIRKVQKSKELENASYEHFTVNHSPNFMAPDTGCRSQMVGPLWGGAKWQNEL</sequence>